<dbReference type="AlphaFoldDB" id="I1A5H8"/>
<dbReference type="OrthoDB" id="403750at2"/>
<dbReference type="Proteomes" id="UP000006229">
    <property type="component" value="Unassembled WGS sequence"/>
</dbReference>
<protein>
    <submittedName>
        <fullName evidence="1">Uncharacterized protein</fullName>
    </submittedName>
</protein>
<accession>I1A5H8</accession>
<organism evidence="1 2">
    <name type="scientific">Mycoplasmopsis canis UFG4</name>
    <dbReference type="NCBI Taxonomy" id="1131455"/>
    <lineage>
        <taxon>Bacteria</taxon>
        <taxon>Bacillati</taxon>
        <taxon>Mycoplasmatota</taxon>
        <taxon>Mycoplasmoidales</taxon>
        <taxon>Metamycoplasmataceae</taxon>
        <taxon>Mycoplasmopsis</taxon>
    </lineage>
</organism>
<dbReference type="RefSeq" id="WP_004797114.1">
    <property type="nucleotide sequence ID" value="NZ_AJFU01000005.1"/>
</dbReference>
<gene>
    <name evidence="1" type="ORF">MCANUFG4_01636</name>
</gene>
<sequence>MKNSEKLICIFSESKKENKYTDYKVVENIDTILEFRGKSQNEKSSATLILQLILFLNEWIIHF</sequence>
<reference evidence="1 2" key="1">
    <citation type="journal article" date="2012" name="J. Bacteriol.">
        <title>Genome annotation of five Mycoplasma canis strains.</title>
        <authorList>
            <person name="Brown D.R."/>
            <person name="May M."/>
            <person name="Michaels D.L."/>
            <person name="Barbet A.F."/>
        </authorList>
    </citation>
    <scope>NUCLEOTIDE SEQUENCE [LARGE SCALE GENOMIC DNA]</scope>
    <source>
        <strain evidence="1 2">UFG4</strain>
    </source>
</reference>
<comment type="caution">
    <text evidence="1">The sequence shown here is derived from an EMBL/GenBank/DDBJ whole genome shotgun (WGS) entry which is preliminary data.</text>
</comment>
<name>I1A5H8_9BACT</name>
<proteinExistence type="predicted"/>
<dbReference type="EMBL" id="AJFU01000005">
    <property type="protein sequence ID" value="EIE41749.1"/>
    <property type="molecule type" value="Genomic_DNA"/>
</dbReference>
<evidence type="ECO:0000313" key="1">
    <source>
        <dbReference type="EMBL" id="EIE41749.1"/>
    </source>
</evidence>
<keyword evidence="2" id="KW-1185">Reference proteome</keyword>
<evidence type="ECO:0000313" key="2">
    <source>
        <dbReference type="Proteomes" id="UP000006229"/>
    </source>
</evidence>